<feature type="coiled-coil region" evidence="1">
    <location>
        <begin position="174"/>
        <end position="201"/>
    </location>
</feature>
<accession>A0A1I3LWC0</accession>
<dbReference type="SUPFAM" id="SSF50475">
    <property type="entry name" value="FMN-binding split barrel"/>
    <property type="match status" value="1"/>
</dbReference>
<keyword evidence="1" id="KW-0175">Coiled coil</keyword>
<evidence type="ECO:0000313" key="4">
    <source>
        <dbReference type="Proteomes" id="UP000199630"/>
    </source>
</evidence>
<organism evidence="3 4">
    <name type="scientific">Celeribacter neptunius</name>
    <dbReference type="NCBI Taxonomy" id="588602"/>
    <lineage>
        <taxon>Bacteria</taxon>
        <taxon>Pseudomonadati</taxon>
        <taxon>Pseudomonadota</taxon>
        <taxon>Alphaproteobacteria</taxon>
        <taxon>Rhodobacterales</taxon>
        <taxon>Roseobacteraceae</taxon>
        <taxon>Celeribacter</taxon>
    </lineage>
</organism>
<dbReference type="Pfam" id="PF01243">
    <property type="entry name" value="PNPOx_N"/>
    <property type="match status" value="1"/>
</dbReference>
<name>A0A1I3LWC0_9RHOB</name>
<feature type="domain" description="Pyridoxamine 5'-phosphate oxidase N-terminal" evidence="2">
    <location>
        <begin position="47"/>
        <end position="143"/>
    </location>
</feature>
<dbReference type="PANTHER" id="PTHR42815">
    <property type="entry name" value="FAD-BINDING, PUTATIVE (AFU_ORTHOLOGUE AFUA_6G07600)-RELATED"/>
    <property type="match status" value="1"/>
</dbReference>
<sequence>MRDEPTPSDIAFSDAVKRVQSRMGSRETYAELVRERPWPDRLSPWAEGFIAARTSVFLGTAGANGQPYIQHRGGPAGFLRVLDDRTVAFADLEGNQQYITLGNLSENPAAFLFLIDYERRRRIKIWGEARVIEGEAAELDGLRPDGGRAARGIVLTVRAWDVNCPRHIPQLVDAERVAEVLAEQEAKIAALEAELARLRSGSS</sequence>
<dbReference type="AlphaFoldDB" id="A0A1I3LWC0"/>
<dbReference type="STRING" id="588602.SAMN04487991_1163"/>
<evidence type="ECO:0000259" key="2">
    <source>
        <dbReference type="Pfam" id="PF01243"/>
    </source>
</evidence>
<reference evidence="4" key="1">
    <citation type="submission" date="2016-10" db="EMBL/GenBank/DDBJ databases">
        <authorList>
            <person name="Varghese N."/>
            <person name="Submissions S."/>
        </authorList>
    </citation>
    <scope>NUCLEOTIDE SEQUENCE [LARGE SCALE GENOMIC DNA]</scope>
    <source>
        <strain evidence="4">DSM 26471</strain>
    </source>
</reference>
<evidence type="ECO:0000256" key="1">
    <source>
        <dbReference type="SAM" id="Coils"/>
    </source>
</evidence>
<dbReference type="PANTHER" id="PTHR42815:SF2">
    <property type="entry name" value="FAD-BINDING, PUTATIVE (AFU_ORTHOLOGUE AFUA_6G07600)-RELATED"/>
    <property type="match status" value="1"/>
</dbReference>
<evidence type="ECO:0000313" key="3">
    <source>
        <dbReference type="EMBL" id="SFI89022.1"/>
    </source>
</evidence>
<dbReference type="RefSeq" id="WP_218151322.1">
    <property type="nucleotide sequence ID" value="NZ_FORH01000001.1"/>
</dbReference>
<proteinExistence type="predicted"/>
<protein>
    <recommendedName>
        <fullName evidence="2">Pyridoxamine 5'-phosphate oxidase N-terminal domain-containing protein</fullName>
    </recommendedName>
</protein>
<gene>
    <name evidence="3" type="ORF">SAMN04487991_1163</name>
</gene>
<keyword evidence="4" id="KW-1185">Reference proteome</keyword>
<dbReference type="InterPro" id="IPR011576">
    <property type="entry name" value="Pyridox_Oxase_N"/>
</dbReference>
<dbReference type="Gene3D" id="2.30.110.10">
    <property type="entry name" value="Electron Transport, Fmn-binding Protein, Chain A"/>
    <property type="match status" value="1"/>
</dbReference>
<dbReference type="Proteomes" id="UP000199630">
    <property type="component" value="Unassembled WGS sequence"/>
</dbReference>
<dbReference type="EMBL" id="FORH01000001">
    <property type="protein sequence ID" value="SFI89022.1"/>
    <property type="molecule type" value="Genomic_DNA"/>
</dbReference>
<dbReference type="InterPro" id="IPR012349">
    <property type="entry name" value="Split_barrel_FMN-bd"/>
</dbReference>